<dbReference type="RefSeq" id="WP_323465674.1">
    <property type="nucleotide sequence ID" value="NZ_CP144224.1"/>
</dbReference>
<name>A0AAJ2KY00_ALKPS</name>
<dbReference type="Proteomes" id="UP001285636">
    <property type="component" value="Unassembled WGS sequence"/>
</dbReference>
<reference evidence="1" key="1">
    <citation type="submission" date="2023-10" db="EMBL/GenBank/DDBJ databases">
        <title>Screening of Alkalihalophilus pseudofirmusBZ-TG-HK211 and Its Alleviation of Salt Stress on Rapeseed Growth.</title>
        <authorList>
            <person name="Zhao B."/>
            <person name="Guo T."/>
        </authorList>
    </citation>
    <scope>NUCLEOTIDE SEQUENCE</scope>
    <source>
        <strain evidence="1">BZ-TG-HK211</strain>
    </source>
</reference>
<proteinExistence type="predicted"/>
<comment type="caution">
    <text evidence="1">The sequence shown here is derived from an EMBL/GenBank/DDBJ whole genome shotgun (WGS) entry which is preliminary data.</text>
</comment>
<gene>
    <name evidence="1" type="ORF">RYX45_01450</name>
</gene>
<sequence length="65" mass="7542">MKIDLSDIGLVRESLVLVGRVYNHPDTNQHTKQFIRFELQRLLGNEYDIKGFLNEPVCKVKPDIS</sequence>
<accession>A0AAJ2KY00</accession>
<organism evidence="1 2">
    <name type="scientific">Alkalihalophilus pseudofirmus</name>
    <name type="common">Bacillus pseudofirmus</name>
    <dbReference type="NCBI Taxonomy" id="79885"/>
    <lineage>
        <taxon>Bacteria</taxon>
        <taxon>Bacillati</taxon>
        <taxon>Bacillota</taxon>
        <taxon>Bacilli</taxon>
        <taxon>Bacillales</taxon>
        <taxon>Bacillaceae</taxon>
        <taxon>Alkalihalophilus</taxon>
    </lineage>
</organism>
<evidence type="ECO:0000313" key="2">
    <source>
        <dbReference type="Proteomes" id="UP001285636"/>
    </source>
</evidence>
<evidence type="ECO:0000313" key="1">
    <source>
        <dbReference type="EMBL" id="MDV2883828.1"/>
    </source>
</evidence>
<dbReference type="AlphaFoldDB" id="A0AAJ2KY00"/>
<dbReference type="EMBL" id="JAWJAY010000001">
    <property type="protein sequence ID" value="MDV2883828.1"/>
    <property type="molecule type" value="Genomic_DNA"/>
</dbReference>
<protein>
    <submittedName>
        <fullName evidence="1">Uncharacterized protein</fullName>
    </submittedName>
</protein>